<feature type="modified residue" description="N6-(pyridoxal phosphate)lysine" evidence="4">
    <location>
        <position position="197"/>
    </location>
</feature>
<dbReference type="PANTHER" id="PTHR30244:SF36">
    <property type="entry name" value="3-OXO-GLUCOSE-6-PHOSPHATE:GLUTAMATE AMINOTRANSFERASE"/>
    <property type="match status" value="1"/>
</dbReference>
<evidence type="ECO:0000256" key="3">
    <source>
        <dbReference type="PIRSR" id="PIRSR000390-1"/>
    </source>
</evidence>
<dbReference type="InterPro" id="IPR015421">
    <property type="entry name" value="PyrdxlP-dep_Trfase_major"/>
</dbReference>
<keyword evidence="6" id="KW-0808">Transferase</keyword>
<protein>
    <submittedName>
        <fullName evidence="6">DegT/DnrJ/EryC1/StrS family aminotransferase</fullName>
    </submittedName>
</protein>
<comment type="similarity">
    <text evidence="2 5">Belongs to the DegT/DnrJ/EryC1 family.</text>
</comment>
<dbReference type="SUPFAM" id="SSF53383">
    <property type="entry name" value="PLP-dependent transferases"/>
    <property type="match status" value="1"/>
</dbReference>
<dbReference type="CDD" id="cd00616">
    <property type="entry name" value="AHBA_syn"/>
    <property type="match status" value="1"/>
</dbReference>
<dbReference type="PIRSF" id="PIRSF000390">
    <property type="entry name" value="PLP_StrS"/>
    <property type="match status" value="1"/>
</dbReference>
<accession>A0A921JJ16</accession>
<dbReference type="GO" id="GO:0000271">
    <property type="term" value="P:polysaccharide biosynthetic process"/>
    <property type="evidence" value="ECO:0007669"/>
    <property type="project" value="TreeGrafter"/>
</dbReference>
<evidence type="ECO:0000256" key="2">
    <source>
        <dbReference type="ARBA" id="ARBA00037999"/>
    </source>
</evidence>
<dbReference type="PANTHER" id="PTHR30244">
    <property type="entry name" value="TRANSAMINASE"/>
    <property type="match status" value="1"/>
</dbReference>
<reference evidence="6" key="2">
    <citation type="submission" date="2021-09" db="EMBL/GenBank/DDBJ databases">
        <authorList>
            <person name="Gilroy R."/>
        </authorList>
    </citation>
    <scope>NUCLEOTIDE SEQUENCE</scope>
    <source>
        <strain evidence="6">4100</strain>
    </source>
</reference>
<dbReference type="InterPro" id="IPR015422">
    <property type="entry name" value="PyrdxlP-dep_Trfase_small"/>
</dbReference>
<sequence>MMKYPFLDLAAVNAPYIHELHEAAARVINSGRYIGGDEVEALEARMAQMCGTSHAVGVSNGLDALTLILKAYIQLGKLHPGDGVIVPANTYIATMLAVTDAGLTLIPADIDASTMNLDVTSIRDEDAVQAKAIMPVHLYGRNAWTQDVKDFVITHDLLAIEDSAQAIGAHSDVEGINGGVTTGALGHAAGFSFYPTKNIGALGDAGIVTTDDPELAATVRALANYGADRRYHNIHYGRNCRLDAIQAAIIGVKLNHIEEINTRRHQNAATYDRYLNHPLVTKPTMPANHSEHVWHQYVIYVGGYRDELQRYLDSEGVGWDIHYAVPPLHQPCYETAPCHHNFPVTDRLADGILSLPISEMTSTDDIKAICSILNRFQLNDKNALK</sequence>
<evidence type="ECO:0000313" key="7">
    <source>
        <dbReference type="Proteomes" id="UP000711407"/>
    </source>
</evidence>
<evidence type="ECO:0000256" key="5">
    <source>
        <dbReference type="RuleBase" id="RU004508"/>
    </source>
</evidence>
<dbReference type="Gene3D" id="3.90.1150.10">
    <property type="entry name" value="Aspartate Aminotransferase, domain 1"/>
    <property type="match status" value="1"/>
</dbReference>
<keyword evidence="1 4" id="KW-0663">Pyridoxal phosphate</keyword>
<dbReference type="GO" id="GO:0008483">
    <property type="term" value="F:transaminase activity"/>
    <property type="evidence" value="ECO:0007669"/>
    <property type="project" value="UniProtKB-KW"/>
</dbReference>
<gene>
    <name evidence="6" type="ORF">K8V47_06500</name>
</gene>
<dbReference type="InterPro" id="IPR015424">
    <property type="entry name" value="PyrdxlP-dep_Trfase"/>
</dbReference>
<evidence type="ECO:0000256" key="4">
    <source>
        <dbReference type="PIRSR" id="PIRSR000390-2"/>
    </source>
</evidence>
<dbReference type="EMBL" id="DYXT01000033">
    <property type="protein sequence ID" value="HJE39389.1"/>
    <property type="molecule type" value="Genomic_DNA"/>
</dbReference>
<dbReference type="InterPro" id="IPR000653">
    <property type="entry name" value="DegT/StrS_aminotransferase"/>
</dbReference>
<reference evidence="6" key="1">
    <citation type="journal article" date="2021" name="PeerJ">
        <title>Extensive microbial diversity within the chicken gut microbiome revealed by metagenomics and culture.</title>
        <authorList>
            <person name="Gilroy R."/>
            <person name="Ravi A."/>
            <person name="Getino M."/>
            <person name="Pursley I."/>
            <person name="Horton D.L."/>
            <person name="Alikhan N.F."/>
            <person name="Baker D."/>
            <person name="Gharbi K."/>
            <person name="Hall N."/>
            <person name="Watson M."/>
            <person name="Adriaenssens E.M."/>
            <person name="Foster-Nyarko E."/>
            <person name="Jarju S."/>
            <person name="Secka A."/>
            <person name="Antonio M."/>
            <person name="Oren A."/>
            <person name="Chaudhuri R.R."/>
            <person name="La Ragione R."/>
            <person name="Hildebrand F."/>
            <person name="Pallen M.J."/>
        </authorList>
    </citation>
    <scope>NUCLEOTIDE SEQUENCE</scope>
    <source>
        <strain evidence="6">4100</strain>
    </source>
</reference>
<name>A0A921JJ16_9BACT</name>
<feature type="active site" description="Proton acceptor" evidence="3">
    <location>
        <position position="197"/>
    </location>
</feature>
<evidence type="ECO:0000313" key="6">
    <source>
        <dbReference type="EMBL" id="HJE39389.1"/>
    </source>
</evidence>
<dbReference type="Gene3D" id="3.40.640.10">
    <property type="entry name" value="Type I PLP-dependent aspartate aminotransferase-like (Major domain)"/>
    <property type="match status" value="1"/>
</dbReference>
<dbReference type="Proteomes" id="UP000711407">
    <property type="component" value="Unassembled WGS sequence"/>
</dbReference>
<dbReference type="AlphaFoldDB" id="A0A921JJ16"/>
<dbReference type="GO" id="GO:0030170">
    <property type="term" value="F:pyridoxal phosphate binding"/>
    <property type="evidence" value="ECO:0007669"/>
    <property type="project" value="TreeGrafter"/>
</dbReference>
<evidence type="ECO:0000256" key="1">
    <source>
        <dbReference type="ARBA" id="ARBA00022898"/>
    </source>
</evidence>
<proteinExistence type="inferred from homology"/>
<dbReference type="Pfam" id="PF01041">
    <property type="entry name" value="DegT_DnrJ_EryC1"/>
    <property type="match status" value="1"/>
</dbReference>
<keyword evidence="6" id="KW-0032">Aminotransferase</keyword>
<organism evidence="6 7">
    <name type="scientific">Candidatus Amulumruptor caecigallinarius</name>
    <dbReference type="NCBI Taxonomy" id="2109911"/>
    <lineage>
        <taxon>Bacteria</taxon>
        <taxon>Pseudomonadati</taxon>
        <taxon>Bacteroidota</taxon>
        <taxon>Bacteroidia</taxon>
        <taxon>Bacteroidales</taxon>
        <taxon>Muribaculaceae</taxon>
        <taxon>Candidatus Amulumruptor</taxon>
    </lineage>
</organism>
<comment type="caution">
    <text evidence="6">The sequence shown here is derived from an EMBL/GenBank/DDBJ whole genome shotgun (WGS) entry which is preliminary data.</text>
</comment>